<comment type="caution">
    <text evidence="2">The sequence shown here is derived from an EMBL/GenBank/DDBJ whole genome shotgun (WGS) entry which is preliminary data.</text>
</comment>
<feature type="transmembrane region" description="Helical" evidence="1">
    <location>
        <begin position="105"/>
        <end position="127"/>
    </location>
</feature>
<dbReference type="AlphaFoldDB" id="A0ABD2YFE7"/>
<reference evidence="2 3" key="1">
    <citation type="submission" date="2024-11" db="EMBL/GenBank/DDBJ databases">
        <title>A near-complete genome assembly of Cinchona calisaya.</title>
        <authorList>
            <person name="Lian D.C."/>
            <person name="Zhao X.W."/>
            <person name="Wei L."/>
        </authorList>
    </citation>
    <scope>NUCLEOTIDE SEQUENCE [LARGE SCALE GENOMIC DNA]</scope>
    <source>
        <tissue evidence="2">Nenye</tissue>
    </source>
</reference>
<evidence type="ECO:0000313" key="2">
    <source>
        <dbReference type="EMBL" id="KAL3504580.1"/>
    </source>
</evidence>
<organism evidence="2 3">
    <name type="scientific">Cinchona calisaya</name>
    <dbReference type="NCBI Taxonomy" id="153742"/>
    <lineage>
        <taxon>Eukaryota</taxon>
        <taxon>Viridiplantae</taxon>
        <taxon>Streptophyta</taxon>
        <taxon>Embryophyta</taxon>
        <taxon>Tracheophyta</taxon>
        <taxon>Spermatophyta</taxon>
        <taxon>Magnoliopsida</taxon>
        <taxon>eudicotyledons</taxon>
        <taxon>Gunneridae</taxon>
        <taxon>Pentapetalae</taxon>
        <taxon>asterids</taxon>
        <taxon>lamiids</taxon>
        <taxon>Gentianales</taxon>
        <taxon>Rubiaceae</taxon>
        <taxon>Cinchonoideae</taxon>
        <taxon>Cinchoneae</taxon>
        <taxon>Cinchona</taxon>
    </lineage>
</organism>
<gene>
    <name evidence="2" type="ORF">ACH5RR_034421</name>
</gene>
<keyword evidence="1" id="KW-0812">Transmembrane</keyword>
<dbReference type="EMBL" id="JBJUIK010000014">
    <property type="protein sequence ID" value="KAL3504580.1"/>
    <property type="molecule type" value="Genomic_DNA"/>
</dbReference>
<evidence type="ECO:0008006" key="4">
    <source>
        <dbReference type="Google" id="ProtNLM"/>
    </source>
</evidence>
<keyword evidence="1" id="KW-1133">Transmembrane helix</keyword>
<keyword evidence="3" id="KW-1185">Reference proteome</keyword>
<protein>
    <recommendedName>
        <fullName evidence="4">Maturase K</fullName>
    </recommendedName>
</protein>
<dbReference type="Proteomes" id="UP001630127">
    <property type="component" value="Unassembled WGS sequence"/>
</dbReference>
<evidence type="ECO:0000313" key="3">
    <source>
        <dbReference type="Proteomes" id="UP001630127"/>
    </source>
</evidence>
<sequence>MYALLQESHGLLRQGVSVDSISSLLSPWASALFEFLPPFIMKQIEMEKLLVHLVEAEFNRRLVLPWRLRVVILEEFNFHHPLCPFLLFPPHLLEAKKKVLSHISYHMLAAWFNGYMATLTFGLPIVASWTEPDITLFGGYDDC</sequence>
<evidence type="ECO:0000256" key="1">
    <source>
        <dbReference type="SAM" id="Phobius"/>
    </source>
</evidence>
<keyword evidence="1" id="KW-0472">Membrane</keyword>
<name>A0ABD2YFE7_9GENT</name>
<accession>A0ABD2YFE7</accession>
<proteinExistence type="predicted"/>